<dbReference type="GO" id="GO:0000981">
    <property type="term" value="F:DNA-binding transcription factor activity, RNA polymerase II-specific"/>
    <property type="evidence" value="ECO:0007669"/>
    <property type="project" value="TreeGrafter"/>
</dbReference>
<feature type="compositionally biased region" description="Basic and acidic residues" evidence="6">
    <location>
        <begin position="611"/>
        <end position="630"/>
    </location>
</feature>
<dbReference type="PANTHER" id="PTHR12081:SF7">
    <property type="entry name" value="TRANSCRIPTION FACTOR EFL-3"/>
    <property type="match status" value="1"/>
</dbReference>
<dbReference type="Gene3D" id="1.10.10.10">
    <property type="entry name" value="Winged helix-like DNA-binding domain superfamily/Winged helix DNA-binding domain"/>
    <property type="match status" value="2"/>
</dbReference>
<comment type="subcellular location">
    <subcellularLocation>
        <location evidence="5">Nucleus</location>
    </subcellularLocation>
</comment>
<dbReference type="InterPro" id="IPR036388">
    <property type="entry name" value="WH-like_DNA-bd_sf"/>
</dbReference>
<feature type="domain" description="E2F/DP family winged-helix DNA-binding" evidence="7">
    <location>
        <begin position="303"/>
        <end position="371"/>
    </location>
</feature>
<evidence type="ECO:0000256" key="1">
    <source>
        <dbReference type="ARBA" id="ARBA00010940"/>
    </source>
</evidence>
<dbReference type="Pfam" id="PF02319">
    <property type="entry name" value="WHD_E2F_TDP"/>
    <property type="match status" value="2"/>
</dbReference>
<dbReference type="GO" id="GO:0000978">
    <property type="term" value="F:RNA polymerase II cis-regulatory region sequence-specific DNA binding"/>
    <property type="evidence" value="ECO:0007669"/>
    <property type="project" value="InterPro"/>
</dbReference>
<feature type="compositionally biased region" description="Basic and acidic residues" evidence="6">
    <location>
        <begin position="13"/>
        <end position="27"/>
    </location>
</feature>
<keyword evidence="5" id="KW-0539">Nucleus</keyword>
<dbReference type="InterPro" id="IPR015633">
    <property type="entry name" value="E2F"/>
</dbReference>
<feature type="compositionally biased region" description="Polar residues" evidence="6">
    <location>
        <begin position="439"/>
        <end position="457"/>
    </location>
</feature>
<feature type="compositionally biased region" description="Polar residues" evidence="6">
    <location>
        <begin position="230"/>
        <end position="240"/>
    </location>
</feature>
<feature type="compositionally biased region" description="Basic and acidic residues" evidence="6">
    <location>
        <begin position="245"/>
        <end position="281"/>
    </location>
</feature>
<evidence type="ECO:0000256" key="4">
    <source>
        <dbReference type="ARBA" id="ARBA00023163"/>
    </source>
</evidence>
<feature type="region of interest" description="Disordered" evidence="6">
    <location>
        <begin position="417"/>
        <end position="465"/>
    </location>
</feature>
<dbReference type="InterPro" id="IPR003316">
    <property type="entry name" value="E2F_WHTH_DNA-bd_dom"/>
</dbReference>
<feature type="region of interest" description="Disordered" evidence="6">
    <location>
        <begin position="611"/>
        <end position="632"/>
    </location>
</feature>
<evidence type="ECO:0000256" key="3">
    <source>
        <dbReference type="ARBA" id="ARBA00023125"/>
    </source>
</evidence>
<dbReference type="PANTHER" id="PTHR12081">
    <property type="entry name" value="TRANSCRIPTION FACTOR E2F"/>
    <property type="match status" value="1"/>
</dbReference>
<proteinExistence type="inferred from homology"/>
<reference evidence="9" key="1">
    <citation type="submission" date="2022-11" db="UniProtKB">
        <authorList>
            <consortium name="WormBaseParasite"/>
        </authorList>
    </citation>
    <scope>IDENTIFICATION</scope>
</reference>
<keyword evidence="2 5" id="KW-0805">Transcription regulation</keyword>
<organism evidence="8 9">
    <name type="scientific">Setaria digitata</name>
    <dbReference type="NCBI Taxonomy" id="48799"/>
    <lineage>
        <taxon>Eukaryota</taxon>
        <taxon>Metazoa</taxon>
        <taxon>Ecdysozoa</taxon>
        <taxon>Nematoda</taxon>
        <taxon>Chromadorea</taxon>
        <taxon>Rhabditida</taxon>
        <taxon>Spirurina</taxon>
        <taxon>Spiruromorpha</taxon>
        <taxon>Filarioidea</taxon>
        <taxon>Setariidae</taxon>
        <taxon>Setaria</taxon>
    </lineage>
</organism>
<evidence type="ECO:0000256" key="2">
    <source>
        <dbReference type="ARBA" id="ARBA00023015"/>
    </source>
</evidence>
<feature type="region of interest" description="Disordered" evidence="6">
    <location>
        <begin position="1"/>
        <end position="27"/>
    </location>
</feature>
<dbReference type="GO" id="GO:0090575">
    <property type="term" value="C:RNA polymerase II transcription regulator complex"/>
    <property type="evidence" value="ECO:0007669"/>
    <property type="project" value="TreeGrafter"/>
</dbReference>
<evidence type="ECO:0000256" key="5">
    <source>
        <dbReference type="RuleBase" id="RU003796"/>
    </source>
</evidence>
<protein>
    <submittedName>
        <fullName evidence="9">E2F/DP family winged-helix DNA-binding domain-containing protein</fullName>
    </submittedName>
</protein>
<evidence type="ECO:0000313" key="8">
    <source>
        <dbReference type="Proteomes" id="UP000887581"/>
    </source>
</evidence>
<dbReference type="Proteomes" id="UP000887581">
    <property type="component" value="Unplaced"/>
</dbReference>
<keyword evidence="8" id="KW-1185">Reference proteome</keyword>
<dbReference type="InterPro" id="IPR036390">
    <property type="entry name" value="WH_DNA-bd_sf"/>
</dbReference>
<name>A0A915Q877_9BILA</name>
<evidence type="ECO:0000313" key="9">
    <source>
        <dbReference type="WBParaSite" id="sdigi.contig97.g4244.t1"/>
    </source>
</evidence>
<feature type="region of interest" description="Disordered" evidence="6">
    <location>
        <begin position="125"/>
        <end position="304"/>
    </location>
</feature>
<sequence>MHQRPSAFGNYQHPKEDSASAFEDATRDRSQCRAPFYEQIFTESTISSNDGATQFLQGMGILRPSVQEVKPILVFQDPRHSMSQRLVFDENRPTLTTIDLNVNSHVEGPRKRKALKIRNTLSSNVQRVDESKDESDGNSSVIAIKEEQKGNENRAERNESAAEDLSTGKRATGGRQVKRSRNTLRGQCSSRGVNRSGTEITRKRKVAKHQNEDKKPGGNGGKIRGKRNDQGGQNTTSVANGNDIGGDRSEQRGSDEESVGNRDEENRNDLPCRSEGPDRNRGQNSGNRGRDQNEEAPHSGFPRKTKTLGLLCRKFFLMILQQKSDKNDKINLEAIASLMGVEKRRIYDVVNVMEALGAMEKSHKSFYTWKGLDNLPSTLHSLKVEAMNEGLYEKVVLTQHVMTQFLEVPSKSGNYNASFDGAGPSSQTPDDSNIICEGRQNSPENNGNGFVSLNQSGPKKKEGKRQRGLNSLTYLCKYFFKILIAGLDYDPEYKVSLDVASTILIKDPEIDGCKPPDRSRCRRIYDVANVLISLRLIERKMFTFGTKKIPLFVYCGPTITHGNGKFNFFQHMRSNKLSMKLRNSEEKKAYEAEERNLELFFRKHKIDEPAEKRSRIQEADSTQKDPDCGKENIPVTQIGQSVPSHGSTIIPVVRPQPQLVVQQPGITHFPLLPVQPEGFFQMPFDPNMLLLNSGSMHHSTNISQIPMQQNNFNYRDAYSLPSISPFQQPRGPMIDAAGISSATNSSANRSSIPTENNLRASLFNIDSILGVTEGTREDNQEVAEKIRFAASIIQGSDPTGQNILLQQCSSFLFNYSSRFDPNEEQSKSIHQ</sequence>
<feature type="compositionally biased region" description="Polar residues" evidence="6">
    <location>
        <begin position="183"/>
        <end position="199"/>
    </location>
</feature>
<dbReference type="AlphaFoldDB" id="A0A915Q877"/>
<feature type="domain" description="E2F/DP family winged-helix DNA-binding" evidence="7">
    <location>
        <begin position="467"/>
        <end position="556"/>
    </location>
</feature>
<evidence type="ECO:0000256" key="6">
    <source>
        <dbReference type="SAM" id="MobiDB-lite"/>
    </source>
</evidence>
<accession>A0A915Q877</accession>
<dbReference type="WBParaSite" id="sdigi.contig97.g4244.t1">
    <property type="protein sequence ID" value="sdigi.contig97.g4244.t1"/>
    <property type="gene ID" value="sdigi.contig97.g4244"/>
</dbReference>
<feature type="compositionally biased region" description="Basic and acidic residues" evidence="6">
    <location>
        <begin position="144"/>
        <end position="160"/>
    </location>
</feature>
<keyword evidence="4 5" id="KW-0804">Transcription</keyword>
<evidence type="ECO:0000259" key="7">
    <source>
        <dbReference type="SMART" id="SM01372"/>
    </source>
</evidence>
<dbReference type="SUPFAM" id="SSF46785">
    <property type="entry name" value="Winged helix' DNA-binding domain"/>
    <property type="match status" value="2"/>
</dbReference>
<comment type="similarity">
    <text evidence="1 5">Belongs to the E2F/DP family.</text>
</comment>
<feature type="compositionally biased region" description="Basic and acidic residues" evidence="6">
    <location>
        <begin position="288"/>
        <end position="297"/>
    </location>
</feature>
<dbReference type="SMART" id="SM01372">
    <property type="entry name" value="E2F_TDP"/>
    <property type="match status" value="2"/>
</dbReference>
<keyword evidence="3 5" id="KW-0238">DNA-binding</keyword>